<evidence type="ECO:0000259" key="2">
    <source>
        <dbReference type="Pfam" id="PF00024"/>
    </source>
</evidence>
<keyword evidence="1" id="KW-0732">Signal</keyword>
<dbReference type="Gene3D" id="3.50.4.10">
    <property type="entry name" value="Hepatocyte Growth Factor"/>
    <property type="match status" value="1"/>
</dbReference>
<dbReference type="Pfam" id="PF00024">
    <property type="entry name" value="PAN_1"/>
    <property type="match status" value="1"/>
</dbReference>
<feature type="domain" description="Apple" evidence="2">
    <location>
        <begin position="58"/>
        <end position="108"/>
    </location>
</feature>
<feature type="chain" id="PRO_5025064814" description="Apple domain-containing protein" evidence="1">
    <location>
        <begin position="20"/>
        <end position="190"/>
    </location>
</feature>
<name>A0A5N7BFA5_9EURO</name>
<organism evidence="3 4">
    <name type="scientific">Aspergillus bertholletiae</name>
    <dbReference type="NCBI Taxonomy" id="1226010"/>
    <lineage>
        <taxon>Eukaryota</taxon>
        <taxon>Fungi</taxon>
        <taxon>Dikarya</taxon>
        <taxon>Ascomycota</taxon>
        <taxon>Pezizomycotina</taxon>
        <taxon>Eurotiomycetes</taxon>
        <taxon>Eurotiomycetidae</taxon>
        <taxon>Eurotiales</taxon>
        <taxon>Aspergillaceae</taxon>
        <taxon>Aspergillus</taxon>
        <taxon>Aspergillus subgen. Circumdati</taxon>
    </lineage>
</organism>
<dbReference type="OrthoDB" id="4417369at2759"/>
<gene>
    <name evidence="3" type="ORF">BDV26DRAFT_257379</name>
</gene>
<dbReference type="Proteomes" id="UP000326198">
    <property type="component" value="Unassembled WGS sequence"/>
</dbReference>
<keyword evidence="4" id="KW-1185">Reference proteome</keyword>
<proteinExistence type="predicted"/>
<dbReference type="EMBL" id="ML736181">
    <property type="protein sequence ID" value="KAE8380471.1"/>
    <property type="molecule type" value="Genomic_DNA"/>
</dbReference>
<sequence length="190" mass="20820">MATRQGIFLLALIFTPAWGQEAPTCLSPASTGGHPNKDACCLGPDRQEEAVDGIIYQYICNHYATNTNVIYHDVSNAYDCAKKCSETSTCRAASWKPTTGRPDGGRCFLAMAGFIENSDPNGEWVLLVQTDRTVPVASEPPIPPPLSDCQDELDEAVPAAEEEEEELDLILFMQEQLDEKDADIVNCKHI</sequence>
<feature type="signal peptide" evidence="1">
    <location>
        <begin position="1"/>
        <end position="19"/>
    </location>
</feature>
<evidence type="ECO:0000313" key="4">
    <source>
        <dbReference type="Proteomes" id="UP000326198"/>
    </source>
</evidence>
<dbReference type="AlphaFoldDB" id="A0A5N7BFA5"/>
<evidence type="ECO:0000313" key="3">
    <source>
        <dbReference type="EMBL" id="KAE8380471.1"/>
    </source>
</evidence>
<protein>
    <recommendedName>
        <fullName evidence="2">Apple domain-containing protein</fullName>
    </recommendedName>
</protein>
<evidence type="ECO:0000256" key="1">
    <source>
        <dbReference type="SAM" id="SignalP"/>
    </source>
</evidence>
<accession>A0A5N7BFA5</accession>
<dbReference type="InterPro" id="IPR003609">
    <property type="entry name" value="Pan_app"/>
</dbReference>
<reference evidence="3 4" key="1">
    <citation type="submission" date="2019-04" db="EMBL/GenBank/DDBJ databases">
        <title>Friends and foes A comparative genomics studyof 23 Aspergillus species from section Flavi.</title>
        <authorList>
            <consortium name="DOE Joint Genome Institute"/>
            <person name="Kjaerbolling I."/>
            <person name="Vesth T."/>
            <person name="Frisvad J.C."/>
            <person name="Nybo J.L."/>
            <person name="Theobald S."/>
            <person name="Kildgaard S."/>
            <person name="Isbrandt T."/>
            <person name="Kuo A."/>
            <person name="Sato A."/>
            <person name="Lyhne E.K."/>
            <person name="Kogle M.E."/>
            <person name="Wiebenga A."/>
            <person name="Kun R.S."/>
            <person name="Lubbers R.J."/>
            <person name="Makela M.R."/>
            <person name="Barry K."/>
            <person name="Chovatia M."/>
            <person name="Clum A."/>
            <person name="Daum C."/>
            <person name="Haridas S."/>
            <person name="He G."/>
            <person name="LaButti K."/>
            <person name="Lipzen A."/>
            <person name="Mondo S."/>
            <person name="Riley R."/>
            <person name="Salamov A."/>
            <person name="Simmons B.A."/>
            <person name="Magnuson J.K."/>
            <person name="Henrissat B."/>
            <person name="Mortensen U.H."/>
            <person name="Larsen T.O."/>
            <person name="Devries R.P."/>
            <person name="Grigoriev I.V."/>
            <person name="Machida M."/>
            <person name="Baker S.E."/>
            <person name="Andersen M.R."/>
        </authorList>
    </citation>
    <scope>NUCLEOTIDE SEQUENCE [LARGE SCALE GENOMIC DNA]</scope>
    <source>
        <strain evidence="3 4">IBT 29228</strain>
    </source>
</reference>